<dbReference type="GeneID" id="36575825"/>
<dbReference type="CDD" id="cd03048">
    <property type="entry name" value="GST_N_Ure2p_like"/>
    <property type="match status" value="1"/>
</dbReference>
<dbReference type="InterPro" id="IPR036282">
    <property type="entry name" value="Glutathione-S-Trfase_C_sf"/>
</dbReference>
<protein>
    <submittedName>
        <fullName evidence="4">Uncharacterized protein</fullName>
    </submittedName>
</protein>
<dbReference type="Gene3D" id="1.20.1050.10">
    <property type="match status" value="1"/>
</dbReference>
<dbReference type="InterPro" id="IPR004046">
    <property type="entry name" value="GST_C"/>
</dbReference>
<dbReference type="FunCoup" id="A0A2T3ARL8">
    <property type="interactions" value="684"/>
</dbReference>
<dbReference type="SUPFAM" id="SSF47616">
    <property type="entry name" value="GST C-terminal domain-like"/>
    <property type="match status" value="1"/>
</dbReference>
<reference evidence="4 5" key="1">
    <citation type="journal article" date="2018" name="New Phytol.">
        <title>Comparative genomics and transcriptomics depict ericoid mycorrhizal fungi as versatile saprotrophs and plant mutualists.</title>
        <authorList>
            <person name="Martino E."/>
            <person name="Morin E."/>
            <person name="Grelet G.A."/>
            <person name="Kuo A."/>
            <person name="Kohler A."/>
            <person name="Daghino S."/>
            <person name="Barry K.W."/>
            <person name="Cichocki N."/>
            <person name="Clum A."/>
            <person name="Dockter R.B."/>
            <person name="Hainaut M."/>
            <person name="Kuo R.C."/>
            <person name="LaButti K."/>
            <person name="Lindahl B.D."/>
            <person name="Lindquist E.A."/>
            <person name="Lipzen A."/>
            <person name="Khouja H.R."/>
            <person name="Magnuson J."/>
            <person name="Murat C."/>
            <person name="Ohm R.A."/>
            <person name="Singer S.W."/>
            <person name="Spatafora J.W."/>
            <person name="Wang M."/>
            <person name="Veneault-Fourrey C."/>
            <person name="Henrissat B."/>
            <person name="Grigoriev I.V."/>
            <person name="Martin F.M."/>
            <person name="Perotto S."/>
        </authorList>
    </citation>
    <scope>NUCLEOTIDE SEQUENCE [LARGE SCALE GENOMIC DNA]</scope>
    <source>
        <strain evidence="4 5">ATCC 22711</strain>
    </source>
</reference>
<dbReference type="Pfam" id="PF00043">
    <property type="entry name" value="GST_C"/>
    <property type="match status" value="1"/>
</dbReference>
<keyword evidence="5" id="KW-1185">Reference proteome</keyword>
<dbReference type="PROSITE" id="PS50404">
    <property type="entry name" value="GST_NTER"/>
    <property type="match status" value="1"/>
</dbReference>
<dbReference type="Gene3D" id="3.40.30.10">
    <property type="entry name" value="Glutaredoxin"/>
    <property type="match status" value="1"/>
</dbReference>
<organism evidence="4 5">
    <name type="scientific">Amorphotheca resinae ATCC 22711</name>
    <dbReference type="NCBI Taxonomy" id="857342"/>
    <lineage>
        <taxon>Eukaryota</taxon>
        <taxon>Fungi</taxon>
        <taxon>Dikarya</taxon>
        <taxon>Ascomycota</taxon>
        <taxon>Pezizomycotina</taxon>
        <taxon>Leotiomycetes</taxon>
        <taxon>Helotiales</taxon>
        <taxon>Amorphothecaceae</taxon>
        <taxon>Amorphotheca</taxon>
    </lineage>
</organism>
<dbReference type="InParanoid" id="A0A2T3ARL8"/>
<dbReference type="InterPro" id="IPR040079">
    <property type="entry name" value="Glutathione_S-Trfase"/>
</dbReference>
<sequence>METPKTDISLYTASTPNGQKISITLEELGLTYETVHIDIAKGVQKEDWFLRINPNGRIPAIVDRTPQETGMGLKKREKAVFEGAAIMLYLCQKYDKNHKISYPFDTDKYWEVVEWLTWMQSGLGPMQGQANHFYRYAPEKIPYAIQRYQTETRRLYQVIEDRLRTQREGNHTVAGTAASHAGPAHASQDPGPWLVGDKCTIADLACFSWVNWAEWAGVDAESFPEIKNWRDRINARPAVKRGLDVPEKFTMKEKMMSKETAEEYARFHSQWIMKGQEKDQEVHK</sequence>
<evidence type="ECO:0000313" key="5">
    <source>
        <dbReference type="Proteomes" id="UP000241818"/>
    </source>
</evidence>
<dbReference type="PROSITE" id="PS50405">
    <property type="entry name" value="GST_CTER"/>
    <property type="match status" value="1"/>
</dbReference>
<dbReference type="AlphaFoldDB" id="A0A2T3ARL8"/>
<name>A0A2T3ARL8_AMORE</name>
<comment type="similarity">
    <text evidence="1">Belongs to the GST superfamily.</text>
</comment>
<dbReference type="PANTHER" id="PTHR44051:SF8">
    <property type="entry name" value="GLUTATHIONE S-TRANSFERASE GSTA"/>
    <property type="match status" value="1"/>
</dbReference>
<dbReference type="PANTHER" id="PTHR44051">
    <property type="entry name" value="GLUTATHIONE S-TRANSFERASE-RELATED"/>
    <property type="match status" value="1"/>
</dbReference>
<evidence type="ECO:0000313" key="4">
    <source>
        <dbReference type="EMBL" id="PSS09015.1"/>
    </source>
</evidence>
<dbReference type="Pfam" id="PF13409">
    <property type="entry name" value="GST_N_2"/>
    <property type="match status" value="1"/>
</dbReference>
<feature type="domain" description="GST N-terminal" evidence="2">
    <location>
        <begin position="5"/>
        <end position="98"/>
    </location>
</feature>
<dbReference type="SFLD" id="SFLDS00019">
    <property type="entry name" value="Glutathione_Transferase_(cytos"/>
    <property type="match status" value="1"/>
</dbReference>
<dbReference type="STRING" id="857342.A0A2T3ARL8"/>
<dbReference type="SUPFAM" id="SSF52833">
    <property type="entry name" value="Thioredoxin-like"/>
    <property type="match status" value="1"/>
</dbReference>
<gene>
    <name evidence="4" type="ORF">M430DRAFT_45142</name>
</gene>
<dbReference type="EMBL" id="KZ679017">
    <property type="protein sequence ID" value="PSS09015.1"/>
    <property type="molecule type" value="Genomic_DNA"/>
</dbReference>
<accession>A0A2T3ARL8</accession>
<evidence type="ECO:0000259" key="2">
    <source>
        <dbReference type="PROSITE" id="PS50404"/>
    </source>
</evidence>
<dbReference type="InterPro" id="IPR004045">
    <property type="entry name" value="Glutathione_S-Trfase_N"/>
</dbReference>
<dbReference type="RefSeq" id="XP_024717313.1">
    <property type="nucleotide sequence ID" value="XM_024867744.1"/>
</dbReference>
<proteinExistence type="inferred from homology"/>
<evidence type="ECO:0000259" key="3">
    <source>
        <dbReference type="PROSITE" id="PS50405"/>
    </source>
</evidence>
<evidence type="ECO:0000256" key="1">
    <source>
        <dbReference type="ARBA" id="ARBA00007409"/>
    </source>
</evidence>
<dbReference type="InterPro" id="IPR010987">
    <property type="entry name" value="Glutathione-S-Trfase_C-like"/>
</dbReference>
<dbReference type="InterPro" id="IPR036249">
    <property type="entry name" value="Thioredoxin-like_sf"/>
</dbReference>
<feature type="domain" description="GST C-terminal" evidence="3">
    <location>
        <begin position="105"/>
        <end position="254"/>
    </location>
</feature>
<dbReference type="SFLD" id="SFLDG00358">
    <property type="entry name" value="Main_(cytGST)"/>
    <property type="match status" value="1"/>
</dbReference>
<dbReference type="Proteomes" id="UP000241818">
    <property type="component" value="Unassembled WGS sequence"/>
</dbReference>
<dbReference type="OrthoDB" id="422574at2759"/>